<accession>A0AAV0LP90</accession>
<dbReference type="EMBL" id="CAMGYJ010000006">
    <property type="protein sequence ID" value="CAI0437287.1"/>
    <property type="molecule type" value="Genomic_DNA"/>
</dbReference>
<evidence type="ECO:0000256" key="2">
    <source>
        <dbReference type="ARBA" id="ARBA00022729"/>
    </source>
</evidence>
<proteinExistence type="inferred from homology"/>
<dbReference type="AlphaFoldDB" id="A0AAV0LP90"/>
<dbReference type="PANTHER" id="PTHR33227:SF18">
    <property type="entry name" value="STIGMA-SPECIFIC STIG1-LIKE PROTEIN 3"/>
    <property type="match status" value="1"/>
</dbReference>
<reference evidence="4" key="1">
    <citation type="submission" date="2022-08" db="EMBL/GenBank/DDBJ databases">
        <authorList>
            <person name="Gutierrez-Valencia J."/>
        </authorList>
    </citation>
    <scope>NUCLEOTIDE SEQUENCE</scope>
</reference>
<dbReference type="PANTHER" id="PTHR33227">
    <property type="entry name" value="STIGMA-SPECIFIC STIG1-LIKE PROTEIN 3"/>
    <property type="match status" value="1"/>
</dbReference>
<comment type="caution">
    <text evidence="4">The sequence shown here is derived from an EMBL/GenBank/DDBJ whole genome shotgun (WGS) entry which is preliminary data.</text>
</comment>
<dbReference type="EMBL" id="CAMGYJ010000006">
    <property type="protein sequence ID" value="CAI0436359.1"/>
    <property type="molecule type" value="Genomic_DNA"/>
</dbReference>
<evidence type="ECO:0000256" key="1">
    <source>
        <dbReference type="ARBA" id="ARBA00006010"/>
    </source>
</evidence>
<dbReference type="Proteomes" id="UP001154282">
    <property type="component" value="Unassembled WGS sequence"/>
</dbReference>
<evidence type="ECO:0000313" key="6">
    <source>
        <dbReference type="Proteomes" id="UP001154282"/>
    </source>
</evidence>
<gene>
    <name evidence="4" type="ORF">LITE_LOCUS25054</name>
    <name evidence="5" type="ORF">LITE_LOCUS25409</name>
</gene>
<keyword evidence="2" id="KW-0732">Signal</keyword>
<evidence type="ECO:0000313" key="5">
    <source>
        <dbReference type="EMBL" id="CAI0437287.1"/>
    </source>
</evidence>
<dbReference type="InterPro" id="IPR006969">
    <property type="entry name" value="Stig-like"/>
</dbReference>
<dbReference type="Pfam" id="PF04885">
    <property type="entry name" value="Stig1"/>
    <property type="match status" value="1"/>
</dbReference>
<protein>
    <recommendedName>
        <fullName evidence="7">Stigma-specific Stig1 family protein</fullName>
    </recommendedName>
</protein>
<comment type="similarity">
    <text evidence="1">Belongs to the STIG1 family.</text>
</comment>
<evidence type="ECO:0000256" key="3">
    <source>
        <dbReference type="SAM" id="MobiDB-lite"/>
    </source>
</evidence>
<sequence length="123" mass="13126">PYKTQTPISFFLKQDTTAVDDGTPGNGGGQTKNPRAADHCNKDDDPGLCRSLYGEGFECCNNKCIEVAADKQNCGGCKNKCAFKDECCGGECVYLSLDKRHCGKCDSPCAGGELCVYGLCNYA</sequence>
<feature type="region of interest" description="Disordered" evidence="3">
    <location>
        <begin position="16"/>
        <end position="39"/>
    </location>
</feature>
<feature type="non-terminal residue" evidence="4">
    <location>
        <position position="1"/>
    </location>
</feature>
<organism evidence="4 6">
    <name type="scientific">Linum tenue</name>
    <dbReference type="NCBI Taxonomy" id="586396"/>
    <lineage>
        <taxon>Eukaryota</taxon>
        <taxon>Viridiplantae</taxon>
        <taxon>Streptophyta</taxon>
        <taxon>Embryophyta</taxon>
        <taxon>Tracheophyta</taxon>
        <taxon>Spermatophyta</taxon>
        <taxon>Magnoliopsida</taxon>
        <taxon>eudicotyledons</taxon>
        <taxon>Gunneridae</taxon>
        <taxon>Pentapetalae</taxon>
        <taxon>rosids</taxon>
        <taxon>fabids</taxon>
        <taxon>Malpighiales</taxon>
        <taxon>Linaceae</taxon>
        <taxon>Linum</taxon>
    </lineage>
</organism>
<evidence type="ECO:0000313" key="4">
    <source>
        <dbReference type="EMBL" id="CAI0436359.1"/>
    </source>
</evidence>
<evidence type="ECO:0008006" key="7">
    <source>
        <dbReference type="Google" id="ProtNLM"/>
    </source>
</evidence>
<keyword evidence="6" id="KW-1185">Reference proteome</keyword>
<name>A0AAV0LP90_9ROSI</name>